<evidence type="ECO:0000313" key="1">
    <source>
        <dbReference type="EMBL" id="TQD75638.1"/>
    </source>
</evidence>
<gene>
    <name evidence="1" type="ORF">C1H46_038820</name>
</gene>
<name>A0A540KN49_MALBA</name>
<reference evidence="1 2" key="1">
    <citation type="journal article" date="2019" name="G3 (Bethesda)">
        <title>Sequencing of a Wild Apple (Malus baccata) Genome Unravels the Differences Between Cultivated and Wild Apple Species Regarding Disease Resistance and Cold Tolerance.</title>
        <authorList>
            <person name="Chen X."/>
        </authorList>
    </citation>
    <scope>NUCLEOTIDE SEQUENCE [LARGE SCALE GENOMIC DNA]</scope>
    <source>
        <strain evidence="2">cv. Shandingzi</strain>
        <tissue evidence="1">Leaves</tissue>
    </source>
</reference>
<proteinExistence type="predicted"/>
<protein>
    <submittedName>
        <fullName evidence="1">Uncharacterized protein</fullName>
    </submittedName>
</protein>
<keyword evidence="2" id="KW-1185">Reference proteome</keyword>
<accession>A0A540KN49</accession>
<evidence type="ECO:0000313" key="2">
    <source>
        <dbReference type="Proteomes" id="UP000315295"/>
    </source>
</evidence>
<dbReference type="EMBL" id="VIEB01001083">
    <property type="protein sequence ID" value="TQD75638.1"/>
    <property type="molecule type" value="Genomic_DNA"/>
</dbReference>
<organism evidence="1 2">
    <name type="scientific">Malus baccata</name>
    <name type="common">Siberian crab apple</name>
    <name type="synonym">Pyrus baccata</name>
    <dbReference type="NCBI Taxonomy" id="106549"/>
    <lineage>
        <taxon>Eukaryota</taxon>
        <taxon>Viridiplantae</taxon>
        <taxon>Streptophyta</taxon>
        <taxon>Embryophyta</taxon>
        <taxon>Tracheophyta</taxon>
        <taxon>Spermatophyta</taxon>
        <taxon>Magnoliopsida</taxon>
        <taxon>eudicotyledons</taxon>
        <taxon>Gunneridae</taxon>
        <taxon>Pentapetalae</taxon>
        <taxon>rosids</taxon>
        <taxon>fabids</taxon>
        <taxon>Rosales</taxon>
        <taxon>Rosaceae</taxon>
        <taxon>Amygdaloideae</taxon>
        <taxon>Maleae</taxon>
        <taxon>Malus</taxon>
    </lineage>
</organism>
<dbReference type="Proteomes" id="UP000315295">
    <property type="component" value="Unassembled WGS sequence"/>
</dbReference>
<comment type="caution">
    <text evidence="1">The sequence shown here is derived from an EMBL/GenBank/DDBJ whole genome shotgun (WGS) entry which is preliminary data.</text>
</comment>
<sequence length="62" mass="7059">MEASLQQVDQLECDLGVLFFQALINFHKVSGKELKGFFRFFSSNVFNKLAFKPSSVTKKKGK</sequence>
<dbReference type="AlphaFoldDB" id="A0A540KN49"/>